<accession>A0AAW0IJU6</accession>
<organism evidence="1 2">
    <name type="scientific">Quercus suber</name>
    <name type="common">Cork oak</name>
    <dbReference type="NCBI Taxonomy" id="58331"/>
    <lineage>
        <taxon>Eukaryota</taxon>
        <taxon>Viridiplantae</taxon>
        <taxon>Streptophyta</taxon>
        <taxon>Embryophyta</taxon>
        <taxon>Tracheophyta</taxon>
        <taxon>Spermatophyta</taxon>
        <taxon>Magnoliopsida</taxon>
        <taxon>eudicotyledons</taxon>
        <taxon>Gunneridae</taxon>
        <taxon>Pentapetalae</taxon>
        <taxon>rosids</taxon>
        <taxon>fabids</taxon>
        <taxon>Fagales</taxon>
        <taxon>Fagaceae</taxon>
        <taxon>Quercus</taxon>
    </lineage>
</organism>
<sequence length="93" mass="10093">MVFNVLSIAAVGDGVIDDSKAFKNTACNVSCSSQIFLRGTAYNFYGALLCYQYGYKIIVTLMAPDGLEAGWPKTSKQEWLAFISIKGNVIARG</sequence>
<dbReference type="AlphaFoldDB" id="A0AAW0IJU6"/>
<comment type="caution">
    <text evidence="1">The sequence shown here is derived from an EMBL/GenBank/DDBJ whole genome shotgun (WGS) entry which is preliminary data.</text>
</comment>
<protein>
    <recommendedName>
        <fullName evidence="3">Polygalacturonase</fullName>
    </recommendedName>
</protein>
<dbReference type="Proteomes" id="UP000237347">
    <property type="component" value="Unassembled WGS sequence"/>
</dbReference>
<evidence type="ECO:0000313" key="2">
    <source>
        <dbReference type="Proteomes" id="UP000237347"/>
    </source>
</evidence>
<name>A0AAW0IJU6_QUESU</name>
<evidence type="ECO:0000313" key="1">
    <source>
        <dbReference type="EMBL" id="KAK7814408.1"/>
    </source>
</evidence>
<keyword evidence="2" id="KW-1185">Reference proteome</keyword>
<proteinExistence type="predicted"/>
<gene>
    <name evidence="1" type="ORF">CFP56_003184</name>
</gene>
<dbReference type="EMBL" id="PKMF04001104">
    <property type="protein sequence ID" value="KAK7814408.1"/>
    <property type="molecule type" value="Genomic_DNA"/>
</dbReference>
<evidence type="ECO:0008006" key="3">
    <source>
        <dbReference type="Google" id="ProtNLM"/>
    </source>
</evidence>
<reference evidence="1 2" key="1">
    <citation type="journal article" date="2018" name="Sci. Data">
        <title>The draft genome sequence of cork oak.</title>
        <authorList>
            <person name="Ramos A.M."/>
            <person name="Usie A."/>
            <person name="Barbosa P."/>
            <person name="Barros P.M."/>
            <person name="Capote T."/>
            <person name="Chaves I."/>
            <person name="Simoes F."/>
            <person name="Abreu I."/>
            <person name="Carrasquinho I."/>
            <person name="Faro C."/>
            <person name="Guimaraes J.B."/>
            <person name="Mendonca D."/>
            <person name="Nobrega F."/>
            <person name="Rodrigues L."/>
            <person name="Saibo N.J.M."/>
            <person name="Varela M.C."/>
            <person name="Egas C."/>
            <person name="Matos J."/>
            <person name="Miguel C.M."/>
            <person name="Oliveira M.M."/>
            <person name="Ricardo C.P."/>
            <person name="Goncalves S."/>
        </authorList>
    </citation>
    <scope>NUCLEOTIDE SEQUENCE [LARGE SCALE GENOMIC DNA]</scope>
    <source>
        <strain evidence="2">cv. HL8</strain>
    </source>
</reference>